<dbReference type="Proteomes" id="UP000041394">
    <property type="component" value="Unassembled WGS sequence"/>
</dbReference>
<dbReference type="Proteomes" id="UP000045175">
    <property type="component" value="Unassembled WGS sequence"/>
</dbReference>
<keyword evidence="1 2" id="KW-0807">Transducer</keyword>
<keyword evidence="4" id="KW-0812">Transmembrane</keyword>
<dbReference type="GO" id="GO:0016020">
    <property type="term" value="C:membrane"/>
    <property type="evidence" value="ECO:0007669"/>
    <property type="project" value="InterPro"/>
</dbReference>
<evidence type="ECO:0000256" key="1">
    <source>
        <dbReference type="ARBA" id="ARBA00023224"/>
    </source>
</evidence>
<evidence type="ECO:0000313" key="8">
    <source>
        <dbReference type="EMBL" id="CRF44597.1"/>
    </source>
</evidence>
<evidence type="ECO:0000256" key="3">
    <source>
        <dbReference type="SAM" id="Coils"/>
    </source>
</evidence>
<keyword evidence="4" id="KW-1133">Transmembrane helix</keyword>
<sequence length="584" mass="65224">MRSFSLRKQIIFLWLLTIVLMVGTLILFTHSYHESVERIKTLVSRDLKNFLGEKIKLATDALAYNLSRAIKDAKDDATKRAIITHIMSDFRYEKDNSGYFFVYEGYIPVYSPNNKGGGLGGSDEGLKDKEGVYYMQELHKAAMNGGGFVSYFYPKPLPDGSTKDMLKISYAQKIEGAKDLWVGTGLYIDNVTKRTQTISHEIESGIKHSFHVYIVIVSLFMLFVVIPLYYLFYRKITSNIEILNGGLRDFFAFVSYESKEVPEVLVTNSKDELGKMIRALNTNVQKVCDHLRTDQNFSKNALEILESVHTGDFTQNIQTSASNPQLIHLGGNLNAFFGFLDEIFRQICQTIQTYSKNDFTKGMDTAHLQGSFLQLVCDINTLQQSIVASLKHSLDFAHALGQETQTLNETAHKLQDASKQQAQSLKQTTRTLEKISESMQSVNSKSHEVIEQSNGIKNIVIAINEIADQIGLLALNAAIEAARAGEHGRGFAVVADEVRQLAERTQKSLGEIEANTQSLTQAISDAASAIEEQTQSIAQINETMETLEETMAQNTQIATTSLDISKNVQSIAQNILDEANSKKF</sequence>
<organism evidence="7 11">
    <name type="scientific">Helicobacter ailurogastricus</name>
    <dbReference type="NCBI Taxonomy" id="1578720"/>
    <lineage>
        <taxon>Bacteria</taxon>
        <taxon>Pseudomonadati</taxon>
        <taxon>Campylobacterota</taxon>
        <taxon>Epsilonproteobacteria</taxon>
        <taxon>Campylobacterales</taxon>
        <taxon>Helicobacteraceae</taxon>
        <taxon>Helicobacter</taxon>
    </lineage>
</organism>
<dbReference type="PANTHER" id="PTHR32089">
    <property type="entry name" value="METHYL-ACCEPTING CHEMOTAXIS PROTEIN MCPB"/>
    <property type="match status" value="1"/>
</dbReference>
<dbReference type="Gene3D" id="3.30.450.20">
    <property type="entry name" value="PAS domain"/>
    <property type="match status" value="1"/>
</dbReference>
<feature type="domain" description="Methyl-accepting transducer" evidence="5">
    <location>
        <begin position="397"/>
        <end position="584"/>
    </location>
</feature>
<dbReference type="Proteomes" id="UP000038622">
    <property type="component" value="Unassembled WGS sequence"/>
</dbReference>
<evidence type="ECO:0000313" key="10">
    <source>
        <dbReference type="Proteomes" id="UP000041394"/>
    </source>
</evidence>
<gene>
    <name evidence="6" type="ORF">HAL011_10960</name>
    <name evidence="7" type="ORF">HAL013_07710</name>
    <name evidence="8" type="ORF">HAL09_11880</name>
</gene>
<evidence type="ECO:0000313" key="7">
    <source>
        <dbReference type="EMBL" id="CRF42577.1"/>
    </source>
</evidence>
<dbReference type="EMBL" id="CDML01000036">
    <property type="protein sequence ID" value="CRF41305.1"/>
    <property type="molecule type" value="Genomic_DNA"/>
</dbReference>
<reference evidence="10 11" key="2">
    <citation type="submission" date="2014-12" db="EMBL/GenBank/DDBJ databases">
        <authorList>
            <person name="Jaenicke S."/>
        </authorList>
    </citation>
    <scope>NUCLEOTIDE SEQUENCE [LARGE SCALE GENOMIC DNA]</scope>
</reference>
<feature type="coiled-coil region" evidence="3">
    <location>
        <begin position="495"/>
        <end position="557"/>
    </location>
</feature>
<keyword evidence="9" id="KW-1185">Reference proteome</keyword>
<dbReference type="Gene3D" id="6.10.340.10">
    <property type="match status" value="1"/>
</dbReference>
<keyword evidence="4" id="KW-0472">Membrane</keyword>
<dbReference type="InterPro" id="IPR004010">
    <property type="entry name" value="Double_Cache_2"/>
</dbReference>
<dbReference type="SMART" id="SM00283">
    <property type="entry name" value="MA"/>
    <property type="match status" value="1"/>
</dbReference>
<evidence type="ECO:0000313" key="11">
    <source>
        <dbReference type="Proteomes" id="UP000045175"/>
    </source>
</evidence>
<evidence type="ECO:0000256" key="2">
    <source>
        <dbReference type="PROSITE-ProRule" id="PRU00284"/>
    </source>
</evidence>
<evidence type="ECO:0000256" key="4">
    <source>
        <dbReference type="SAM" id="Phobius"/>
    </source>
</evidence>
<dbReference type="Pfam" id="PF08269">
    <property type="entry name" value="dCache_2"/>
    <property type="match status" value="1"/>
</dbReference>
<dbReference type="InterPro" id="IPR004089">
    <property type="entry name" value="MCPsignal_dom"/>
</dbReference>
<feature type="transmembrane region" description="Helical" evidence="4">
    <location>
        <begin position="210"/>
        <end position="232"/>
    </location>
</feature>
<evidence type="ECO:0000313" key="9">
    <source>
        <dbReference type="Proteomes" id="UP000038622"/>
    </source>
</evidence>
<dbReference type="OrthoDB" id="5348717at2"/>
<protein>
    <submittedName>
        <fullName evidence="7">Methyl-accepting chemotaxis protein</fullName>
    </submittedName>
</protein>
<dbReference type="RefSeq" id="WP_053941198.1">
    <property type="nucleotide sequence ID" value="NZ_BSCV01000001.1"/>
</dbReference>
<dbReference type="SUPFAM" id="SSF58104">
    <property type="entry name" value="Methyl-accepting chemotaxis protein (MCP) signaling domain"/>
    <property type="match status" value="1"/>
</dbReference>
<dbReference type="Pfam" id="PF00015">
    <property type="entry name" value="MCPsignal"/>
    <property type="match status" value="1"/>
</dbReference>
<dbReference type="GO" id="GO:0007165">
    <property type="term" value="P:signal transduction"/>
    <property type="evidence" value="ECO:0007669"/>
    <property type="project" value="UniProtKB-KW"/>
</dbReference>
<keyword evidence="3" id="KW-0175">Coiled coil</keyword>
<accession>A0A0K2X7T8</accession>
<evidence type="ECO:0000259" key="5">
    <source>
        <dbReference type="PROSITE" id="PS50111"/>
    </source>
</evidence>
<dbReference type="AlphaFoldDB" id="A0A0K2X7T8"/>
<feature type="transmembrane region" description="Helical" evidence="4">
    <location>
        <begin position="12"/>
        <end position="32"/>
    </location>
</feature>
<reference evidence="7" key="1">
    <citation type="submission" date="2014-12" db="EMBL/GenBank/DDBJ databases">
        <title>Whole genome sequences of four Staphylococcus schleiferi canine isolates.</title>
        <authorList>
            <person name="Misic A.M."/>
            <person name="Cain C."/>
            <person name="Morris D.O."/>
            <person name="Rankin S."/>
            <person name="Beiting D."/>
        </authorList>
    </citation>
    <scope>NUCLEOTIDE SEQUENCE</scope>
    <source>
        <strain evidence="6">ASB11</strain>
        <strain evidence="7">ASB13</strain>
        <strain evidence="8">ASB9</strain>
    </source>
</reference>
<evidence type="ECO:0000313" key="6">
    <source>
        <dbReference type="EMBL" id="CRF41305.1"/>
    </source>
</evidence>
<name>A0A0K2X7T8_9HELI</name>
<dbReference type="Gene3D" id="1.10.287.950">
    <property type="entry name" value="Methyl-accepting chemotaxis protein"/>
    <property type="match status" value="1"/>
</dbReference>
<dbReference type="PANTHER" id="PTHR32089:SF112">
    <property type="entry name" value="LYSOZYME-LIKE PROTEIN-RELATED"/>
    <property type="match status" value="1"/>
</dbReference>
<dbReference type="PROSITE" id="PS50111">
    <property type="entry name" value="CHEMOTAXIS_TRANSDUC_2"/>
    <property type="match status" value="1"/>
</dbReference>
<dbReference type="EMBL" id="CDMH01000037">
    <property type="protein sequence ID" value="CRF42577.1"/>
    <property type="molecule type" value="Genomic_DNA"/>
</dbReference>
<dbReference type="STRING" id="1578720.HAL011_10960"/>
<proteinExistence type="predicted"/>
<dbReference type="EMBL" id="CDMN01000045">
    <property type="protein sequence ID" value="CRF44597.1"/>
    <property type="molecule type" value="Genomic_DNA"/>
</dbReference>
<reference evidence="9" key="3">
    <citation type="submission" date="2014-12" db="EMBL/GenBank/DDBJ databases">
        <authorList>
            <person name="Smet A."/>
        </authorList>
    </citation>
    <scope>NUCLEOTIDE SEQUENCE [LARGE SCALE GENOMIC DNA]</scope>
</reference>